<evidence type="ECO:0000259" key="7">
    <source>
        <dbReference type="Pfam" id="PF01266"/>
    </source>
</evidence>
<dbReference type="InterPro" id="IPR006076">
    <property type="entry name" value="FAD-dep_OxRdtase"/>
</dbReference>
<comment type="similarity">
    <text evidence="2">Belongs to the MSOX/MTOX family.</text>
</comment>
<protein>
    <submittedName>
        <fullName evidence="8">FAD dependent oxidoreductase</fullName>
    </submittedName>
</protein>
<dbReference type="Gene3D" id="3.30.9.10">
    <property type="entry name" value="D-Amino Acid Oxidase, subunit A, domain 2"/>
    <property type="match status" value="1"/>
</dbReference>
<dbReference type="OrthoDB" id="2219495at2759"/>
<dbReference type="GO" id="GO:0050660">
    <property type="term" value="F:flavin adenine dinucleotide binding"/>
    <property type="evidence" value="ECO:0007669"/>
    <property type="project" value="InterPro"/>
</dbReference>
<organism evidence="8 9">
    <name type="scientific">Amniculicola lignicola CBS 123094</name>
    <dbReference type="NCBI Taxonomy" id="1392246"/>
    <lineage>
        <taxon>Eukaryota</taxon>
        <taxon>Fungi</taxon>
        <taxon>Dikarya</taxon>
        <taxon>Ascomycota</taxon>
        <taxon>Pezizomycotina</taxon>
        <taxon>Dothideomycetes</taxon>
        <taxon>Pleosporomycetidae</taxon>
        <taxon>Pleosporales</taxon>
        <taxon>Amniculicolaceae</taxon>
        <taxon>Amniculicola</taxon>
    </lineage>
</organism>
<keyword evidence="3" id="KW-0285">Flavoprotein</keyword>
<evidence type="ECO:0000256" key="3">
    <source>
        <dbReference type="ARBA" id="ARBA00022630"/>
    </source>
</evidence>
<dbReference type="AlphaFoldDB" id="A0A6A5X2Z1"/>
<accession>A0A6A5X2Z1</accession>
<dbReference type="Pfam" id="PF01266">
    <property type="entry name" value="DAO"/>
    <property type="match status" value="1"/>
</dbReference>
<dbReference type="PANTHER" id="PTHR10961">
    <property type="entry name" value="PEROXISOMAL SARCOSINE OXIDASE"/>
    <property type="match status" value="1"/>
</dbReference>
<dbReference type="EMBL" id="ML977558">
    <property type="protein sequence ID" value="KAF2007026.1"/>
    <property type="molecule type" value="Genomic_DNA"/>
</dbReference>
<sequence length="442" mass="47883">MAPSESFKVPSSILIVGSGVFGLSTAWSLCKNPLFENTSITLVDRQPFPCPDGSSIDTSRIVRPDYADAAYTSLASSAQALWRTTFAPSFYHENGLCITASGLEQTYVSSSYDNVCALGSCRVQKLKNEEEIKQVCGTERASGTVGYVNWSSGWADAEGSMCWLCKQVEARNRVHFITDTVKKLVIDHSTNTVAGVQLTSNTTLTAALTILAAGAWTPSLLDLRGIAKATGQVLIYLPLTSTEQAHLGSLPTILNLSTGLFAIPPSHNLLKIARHGYGYTNPVTIPHPTSTNSSETITISLPHTHIDNRTQCVPSEGLTSCLSFLSHIHPTLSTRSIQSSRICWYTDTPTGDFLITHHPTFKGLFVATGGSGHAFKFLPVIGDKIVECVMGRTPDEFKGRWEWPEKRVSDEEWVGDGSRGGPVGMVLQEETEKGALERGSKL</sequence>
<proteinExistence type="inferred from homology"/>
<evidence type="ECO:0000256" key="5">
    <source>
        <dbReference type="ARBA" id="ARBA00023002"/>
    </source>
</evidence>
<dbReference type="Gene3D" id="3.50.50.60">
    <property type="entry name" value="FAD/NAD(P)-binding domain"/>
    <property type="match status" value="1"/>
</dbReference>
<evidence type="ECO:0000256" key="1">
    <source>
        <dbReference type="ARBA" id="ARBA00001974"/>
    </source>
</evidence>
<dbReference type="InterPro" id="IPR045170">
    <property type="entry name" value="MTOX"/>
</dbReference>
<comment type="cofactor">
    <cofactor evidence="1">
        <name>FAD</name>
        <dbReference type="ChEBI" id="CHEBI:57692"/>
    </cofactor>
</comment>
<dbReference type="GO" id="GO:0004657">
    <property type="term" value="F:proline dehydrogenase activity"/>
    <property type="evidence" value="ECO:0007669"/>
    <property type="project" value="TreeGrafter"/>
</dbReference>
<evidence type="ECO:0000256" key="4">
    <source>
        <dbReference type="ARBA" id="ARBA00022827"/>
    </source>
</evidence>
<dbReference type="SUPFAM" id="SSF51905">
    <property type="entry name" value="FAD/NAD(P)-binding domain"/>
    <property type="match status" value="1"/>
</dbReference>
<dbReference type="Proteomes" id="UP000799779">
    <property type="component" value="Unassembled WGS sequence"/>
</dbReference>
<feature type="region of interest" description="Disordered" evidence="6">
    <location>
        <begin position="411"/>
        <end position="442"/>
    </location>
</feature>
<reference evidence="8" key="1">
    <citation type="journal article" date="2020" name="Stud. Mycol.">
        <title>101 Dothideomycetes genomes: a test case for predicting lifestyles and emergence of pathogens.</title>
        <authorList>
            <person name="Haridas S."/>
            <person name="Albert R."/>
            <person name="Binder M."/>
            <person name="Bloem J."/>
            <person name="Labutti K."/>
            <person name="Salamov A."/>
            <person name="Andreopoulos B."/>
            <person name="Baker S."/>
            <person name="Barry K."/>
            <person name="Bills G."/>
            <person name="Bluhm B."/>
            <person name="Cannon C."/>
            <person name="Castanera R."/>
            <person name="Culley D."/>
            <person name="Daum C."/>
            <person name="Ezra D."/>
            <person name="Gonzalez J."/>
            <person name="Henrissat B."/>
            <person name="Kuo A."/>
            <person name="Liang C."/>
            <person name="Lipzen A."/>
            <person name="Lutzoni F."/>
            <person name="Magnuson J."/>
            <person name="Mondo S."/>
            <person name="Nolan M."/>
            <person name="Ohm R."/>
            <person name="Pangilinan J."/>
            <person name="Park H.-J."/>
            <person name="Ramirez L."/>
            <person name="Alfaro M."/>
            <person name="Sun H."/>
            <person name="Tritt A."/>
            <person name="Yoshinaga Y."/>
            <person name="Zwiers L.-H."/>
            <person name="Turgeon B."/>
            <person name="Goodwin S."/>
            <person name="Spatafora J."/>
            <person name="Crous P."/>
            <person name="Grigoriev I."/>
        </authorList>
    </citation>
    <scope>NUCLEOTIDE SEQUENCE</scope>
    <source>
        <strain evidence="8">CBS 123094</strain>
    </source>
</reference>
<evidence type="ECO:0000313" key="8">
    <source>
        <dbReference type="EMBL" id="KAF2007026.1"/>
    </source>
</evidence>
<keyword evidence="4" id="KW-0274">FAD</keyword>
<evidence type="ECO:0000256" key="6">
    <source>
        <dbReference type="SAM" id="MobiDB-lite"/>
    </source>
</evidence>
<dbReference type="GO" id="GO:0050031">
    <property type="term" value="F:L-pipecolate oxidase activity"/>
    <property type="evidence" value="ECO:0007669"/>
    <property type="project" value="TreeGrafter"/>
</dbReference>
<evidence type="ECO:0000256" key="2">
    <source>
        <dbReference type="ARBA" id="ARBA00010989"/>
    </source>
</evidence>
<feature type="domain" description="FAD dependent oxidoreductase" evidence="7">
    <location>
        <begin position="13"/>
        <end position="386"/>
    </location>
</feature>
<evidence type="ECO:0000313" key="9">
    <source>
        <dbReference type="Proteomes" id="UP000799779"/>
    </source>
</evidence>
<keyword evidence="9" id="KW-1185">Reference proteome</keyword>
<dbReference type="GO" id="GO:0008115">
    <property type="term" value="F:sarcosine oxidase activity"/>
    <property type="evidence" value="ECO:0007669"/>
    <property type="project" value="TreeGrafter"/>
</dbReference>
<feature type="compositionally biased region" description="Basic and acidic residues" evidence="6">
    <location>
        <begin position="430"/>
        <end position="442"/>
    </location>
</feature>
<dbReference type="PANTHER" id="PTHR10961:SF46">
    <property type="entry name" value="PEROXISOMAL SARCOSINE OXIDASE"/>
    <property type="match status" value="1"/>
</dbReference>
<name>A0A6A5X2Z1_9PLEO</name>
<dbReference type="InterPro" id="IPR036188">
    <property type="entry name" value="FAD/NAD-bd_sf"/>
</dbReference>
<keyword evidence="5" id="KW-0560">Oxidoreductase</keyword>
<gene>
    <name evidence="8" type="ORF">P154DRAFT_421034</name>
</gene>